<evidence type="ECO:0000313" key="3">
    <source>
        <dbReference type="Proteomes" id="UP000037046"/>
    </source>
</evidence>
<gene>
    <name evidence="2" type="ORF">ROTO_32790</name>
</gene>
<name>A0A0L6CQY7_9RHOB</name>
<reference evidence="3" key="1">
    <citation type="submission" date="2015-07" db="EMBL/GenBank/DDBJ databases">
        <title>Draft Genome Sequence of Roseovarius tolerans EL-164, a producer of N-Acylated Alanine Methyl Esters (NAMEs).</title>
        <authorList>
            <person name="Voget S."/>
            <person name="Bruns H."/>
            <person name="Wagner-Doebler I."/>
            <person name="Schulz S."/>
            <person name="Daniel R."/>
        </authorList>
    </citation>
    <scope>NUCLEOTIDE SEQUENCE [LARGE SCALE GENOMIC DNA]</scope>
    <source>
        <strain evidence="3">EL-164</strain>
    </source>
</reference>
<feature type="compositionally biased region" description="Basic and acidic residues" evidence="1">
    <location>
        <begin position="270"/>
        <end position="280"/>
    </location>
</feature>
<sequence length="435" mass="49884">MKFIDVPLTDLVVNPNNDRHGPKGDEQSAIDWLFSEHHGKMLSLAKDIVLQGSVFDPPLVKKNNGKFTVYDGNRRVTCLKALCGLCSLPDELQSQFSNLQRRFDCSSNMTISCQLEADQHTIDQIVSRRHNGTDGGRGQLGWDTRAKQNHAKRIGVTTQYPIAEAVEEFLADHGYPYARQIKRSTIYRLINAKRRQRQFGIELEADGKLKLLRDEDDILAALSKVADDILEKNLTLKNVLNSEGVDKYMGNLEQAGLIEPANTNEQGNSAKEKEGRDGRSIRPKRKPERENLIPKKHYDFEWPHGLHKVEMIWQELQFTLRFDRHAISIPILFRTLIELLTDYAASKIDQPSKQQDKLSSRVKKVASYFCSVELMTIKERDDLERLLGYTKSPRELEVLNRCVHSKTTLPAKEDLAALWTEFEQYLLLCIEVKRQ</sequence>
<evidence type="ECO:0000313" key="2">
    <source>
        <dbReference type="EMBL" id="KNX40189.1"/>
    </source>
</evidence>
<accession>A0A0L6CQY7</accession>
<comment type="caution">
    <text evidence="2">The sequence shown here is derived from an EMBL/GenBank/DDBJ whole genome shotgun (WGS) entry which is preliminary data.</text>
</comment>
<dbReference type="PATRIC" id="fig|74031.6.peg.3348"/>
<dbReference type="AlphaFoldDB" id="A0A0L6CQY7"/>
<evidence type="ECO:0000256" key="1">
    <source>
        <dbReference type="SAM" id="MobiDB-lite"/>
    </source>
</evidence>
<feature type="region of interest" description="Disordered" evidence="1">
    <location>
        <begin position="259"/>
        <end position="290"/>
    </location>
</feature>
<evidence type="ECO:0008006" key="4">
    <source>
        <dbReference type="Google" id="ProtNLM"/>
    </source>
</evidence>
<protein>
    <recommendedName>
        <fullName evidence="4">ParB/Sulfiredoxin domain-containing protein</fullName>
    </recommendedName>
</protein>
<dbReference type="Proteomes" id="UP000037046">
    <property type="component" value="Unassembled WGS sequence"/>
</dbReference>
<keyword evidence="3" id="KW-1185">Reference proteome</keyword>
<organism evidence="2 3">
    <name type="scientific">Roseovarius tolerans</name>
    <dbReference type="NCBI Taxonomy" id="74031"/>
    <lineage>
        <taxon>Bacteria</taxon>
        <taxon>Pseudomonadati</taxon>
        <taxon>Pseudomonadota</taxon>
        <taxon>Alphaproteobacteria</taxon>
        <taxon>Rhodobacterales</taxon>
        <taxon>Roseobacteraceae</taxon>
        <taxon>Roseovarius</taxon>
    </lineage>
</organism>
<proteinExistence type="predicted"/>
<dbReference type="EMBL" id="LGVV01000064">
    <property type="protein sequence ID" value="KNX40189.1"/>
    <property type="molecule type" value="Genomic_DNA"/>
</dbReference>